<comment type="caution">
    <text evidence="1">The sequence shown here is derived from an EMBL/GenBank/DDBJ whole genome shotgun (WGS) entry which is preliminary data.</text>
</comment>
<evidence type="ECO:0000313" key="1">
    <source>
        <dbReference type="EMBL" id="KZS38558.1"/>
    </source>
</evidence>
<organism evidence="1 2">
    <name type="scientific">Aquimarina aggregata</name>
    <dbReference type="NCBI Taxonomy" id="1642818"/>
    <lineage>
        <taxon>Bacteria</taxon>
        <taxon>Pseudomonadati</taxon>
        <taxon>Bacteroidota</taxon>
        <taxon>Flavobacteriia</taxon>
        <taxon>Flavobacteriales</taxon>
        <taxon>Flavobacteriaceae</taxon>
        <taxon>Aquimarina</taxon>
    </lineage>
</organism>
<dbReference type="OrthoDB" id="1375728at2"/>
<dbReference type="EMBL" id="LQRT01000046">
    <property type="protein sequence ID" value="KZS38558.1"/>
    <property type="molecule type" value="Genomic_DNA"/>
</dbReference>
<accession>A0A162XCZ8</accession>
<protein>
    <submittedName>
        <fullName evidence="1">Uncharacterized protein</fullName>
    </submittedName>
</protein>
<dbReference type="RefSeq" id="WP_066317921.1">
    <property type="nucleotide sequence ID" value="NZ_LQRT01000046.1"/>
</dbReference>
<gene>
    <name evidence="1" type="ORF">AWE51_13230</name>
</gene>
<proteinExistence type="predicted"/>
<dbReference type="AlphaFoldDB" id="A0A162XCZ8"/>
<reference evidence="1 2" key="1">
    <citation type="submission" date="2016-01" db="EMBL/GenBank/DDBJ databases">
        <title>The draft genome sequence of Aquimarina sp. RZW4-3-2.</title>
        <authorList>
            <person name="Wang Y."/>
        </authorList>
    </citation>
    <scope>NUCLEOTIDE SEQUENCE [LARGE SCALE GENOMIC DNA]</scope>
    <source>
        <strain evidence="1 2">RZW4-3-2</strain>
    </source>
</reference>
<sequence length="244" mass="28265">MEKQNFNPLIEAVISIRHLSIASSKKWTTMKTVGAEVQNNLDQISSLVEKHASESTKSKWKSELANYSKNLDYLKKIMDLAISKINEKKAEGIFAEWNNYLPYVNKLKSNLSNLQSIGVVSLPENKFLDWNTIWSKINTDHIKIENEAEACSIHLKMIEEYSPEEIDHLTDTILKHIPTKYSKDQANLYTEEYMKAYHDIKKEANQKKNLWDRFLDILAGGLQQTPAQRVMIQRWVDGEKGELH</sequence>
<evidence type="ECO:0000313" key="2">
    <source>
        <dbReference type="Proteomes" id="UP000076715"/>
    </source>
</evidence>
<keyword evidence="2" id="KW-1185">Reference proteome</keyword>
<dbReference type="STRING" id="1642818.AWE51_13230"/>
<dbReference type="Proteomes" id="UP000076715">
    <property type="component" value="Unassembled WGS sequence"/>
</dbReference>
<name>A0A162XCZ8_9FLAO</name>